<comment type="similarity">
    <text evidence="1">Belongs to the helicase family. RecQ subfamily.</text>
</comment>
<keyword evidence="2" id="KW-0238">DNA-binding</keyword>
<dbReference type="PANTHER" id="PTHR13710:SF105">
    <property type="entry name" value="ATP-DEPENDENT DNA HELICASE Q1"/>
    <property type="match status" value="1"/>
</dbReference>
<dbReference type="GO" id="GO:0003677">
    <property type="term" value="F:DNA binding"/>
    <property type="evidence" value="ECO:0007669"/>
    <property type="project" value="UniProtKB-KW"/>
</dbReference>
<gene>
    <name evidence="7" type="ORF">EJ02DRAFT_357830</name>
</gene>
<dbReference type="GO" id="GO:0009378">
    <property type="term" value="F:four-way junction helicase activity"/>
    <property type="evidence" value="ECO:0007669"/>
    <property type="project" value="TreeGrafter"/>
</dbReference>
<sequence length="182" mass="20183">MHQTNVIWTSIDRPGVALCVVPVPRGKLTSWDSLYFLFKSAVGDGHATPANIPKTIVFIDQRTLIGEAAAWAMDMLLFMSNEYLTLLSAKERCVYNIIRGFTAHVSESNKKHFYDEFKDPSSGIRIMIATTSLGVGVNIPDVARIVTWMLPITKSLADLWQRIGRGGRGIGRTGIAILMLPY</sequence>
<dbReference type="PANTHER" id="PTHR13710">
    <property type="entry name" value="DNA HELICASE RECQ FAMILY MEMBER"/>
    <property type="match status" value="1"/>
</dbReference>
<keyword evidence="3" id="KW-0413">Isomerase</keyword>
<accession>A0A6A5SBE0</accession>
<evidence type="ECO:0000313" key="8">
    <source>
        <dbReference type="Proteomes" id="UP000800038"/>
    </source>
</evidence>
<dbReference type="AlphaFoldDB" id="A0A6A5SBE0"/>
<dbReference type="EC" id="5.6.2.4" evidence="5"/>
<dbReference type="GO" id="GO:0005694">
    <property type="term" value="C:chromosome"/>
    <property type="evidence" value="ECO:0007669"/>
    <property type="project" value="TreeGrafter"/>
</dbReference>
<dbReference type="Gene3D" id="3.40.50.300">
    <property type="entry name" value="P-loop containing nucleotide triphosphate hydrolases"/>
    <property type="match status" value="1"/>
</dbReference>
<evidence type="ECO:0000256" key="2">
    <source>
        <dbReference type="ARBA" id="ARBA00023125"/>
    </source>
</evidence>
<dbReference type="InterPro" id="IPR001650">
    <property type="entry name" value="Helicase_C-like"/>
</dbReference>
<comment type="catalytic activity">
    <reaction evidence="4">
        <text>Couples ATP hydrolysis with the unwinding of duplex DNA by translocating in the 3'-5' direction.</text>
        <dbReference type="EC" id="5.6.2.4"/>
    </reaction>
</comment>
<dbReference type="GO" id="GO:0000724">
    <property type="term" value="P:double-strand break repair via homologous recombination"/>
    <property type="evidence" value="ECO:0007669"/>
    <property type="project" value="TreeGrafter"/>
</dbReference>
<dbReference type="SUPFAM" id="SSF52540">
    <property type="entry name" value="P-loop containing nucleoside triphosphate hydrolases"/>
    <property type="match status" value="1"/>
</dbReference>
<evidence type="ECO:0000256" key="4">
    <source>
        <dbReference type="ARBA" id="ARBA00034617"/>
    </source>
</evidence>
<evidence type="ECO:0000259" key="6">
    <source>
        <dbReference type="PROSITE" id="PS51194"/>
    </source>
</evidence>
<dbReference type="GO" id="GO:0005737">
    <property type="term" value="C:cytoplasm"/>
    <property type="evidence" value="ECO:0007669"/>
    <property type="project" value="TreeGrafter"/>
</dbReference>
<dbReference type="Pfam" id="PF00271">
    <property type="entry name" value="Helicase_C"/>
    <property type="match status" value="1"/>
</dbReference>
<dbReference type="GO" id="GO:0043138">
    <property type="term" value="F:3'-5' DNA helicase activity"/>
    <property type="evidence" value="ECO:0007669"/>
    <property type="project" value="UniProtKB-EC"/>
</dbReference>
<name>A0A6A5SBE0_9PLEO</name>
<evidence type="ECO:0000256" key="3">
    <source>
        <dbReference type="ARBA" id="ARBA00023235"/>
    </source>
</evidence>
<evidence type="ECO:0000313" key="7">
    <source>
        <dbReference type="EMBL" id="KAF1936990.1"/>
    </source>
</evidence>
<dbReference type="OrthoDB" id="5430424at2759"/>
<dbReference type="Proteomes" id="UP000800038">
    <property type="component" value="Unassembled WGS sequence"/>
</dbReference>
<dbReference type="SMART" id="SM00490">
    <property type="entry name" value="HELICc"/>
    <property type="match status" value="1"/>
</dbReference>
<dbReference type="PROSITE" id="PS51194">
    <property type="entry name" value="HELICASE_CTER"/>
    <property type="match status" value="1"/>
</dbReference>
<dbReference type="EMBL" id="ML976159">
    <property type="protein sequence ID" value="KAF1936990.1"/>
    <property type="molecule type" value="Genomic_DNA"/>
</dbReference>
<dbReference type="InterPro" id="IPR027417">
    <property type="entry name" value="P-loop_NTPase"/>
</dbReference>
<protein>
    <recommendedName>
        <fullName evidence="5">DNA 3'-5' helicase</fullName>
        <ecNumber evidence="5">5.6.2.4</ecNumber>
    </recommendedName>
</protein>
<proteinExistence type="inferred from homology"/>
<evidence type="ECO:0000256" key="5">
    <source>
        <dbReference type="ARBA" id="ARBA00034808"/>
    </source>
</evidence>
<feature type="non-terminal residue" evidence="7">
    <location>
        <position position="182"/>
    </location>
</feature>
<keyword evidence="8" id="KW-1185">Reference proteome</keyword>
<reference evidence="7" key="1">
    <citation type="journal article" date="2020" name="Stud. Mycol.">
        <title>101 Dothideomycetes genomes: a test case for predicting lifestyles and emergence of pathogens.</title>
        <authorList>
            <person name="Haridas S."/>
            <person name="Albert R."/>
            <person name="Binder M."/>
            <person name="Bloem J."/>
            <person name="Labutti K."/>
            <person name="Salamov A."/>
            <person name="Andreopoulos B."/>
            <person name="Baker S."/>
            <person name="Barry K."/>
            <person name="Bills G."/>
            <person name="Bluhm B."/>
            <person name="Cannon C."/>
            <person name="Castanera R."/>
            <person name="Culley D."/>
            <person name="Daum C."/>
            <person name="Ezra D."/>
            <person name="Gonzalez J."/>
            <person name="Henrissat B."/>
            <person name="Kuo A."/>
            <person name="Liang C."/>
            <person name="Lipzen A."/>
            <person name="Lutzoni F."/>
            <person name="Magnuson J."/>
            <person name="Mondo S."/>
            <person name="Nolan M."/>
            <person name="Ohm R."/>
            <person name="Pangilinan J."/>
            <person name="Park H.-J."/>
            <person name="Ramirez L."/>
            <person name="Alfaro M."/>
            <person name="Sun H."/>
            <person name="Tritt A."/>
            <person name="Yoshinaga Y."/>
            <person name="Zwiers L.-H."/>
            <person name="Turgeon B."/>
            <person name="Goodwin S."/>
            <person name="Spatafora J."/>
            <person name="Crous P."/>
            <person name="Grigoriev I."/>
        </authorList>
    </citation>
    <scope>NUCLEOTIDE SEQUENCE</scope>
    <source>
        <strain evidence="7">CBS 161.51</strain>
    </source>
</reference>
<feature type="domain" description="Helicase C-terminal" evidence="6">
    <location>
        <begin position="51"/>
        <end position="182"/>
    </location>
</feature>
<organism evidence="7 8">
    <name type="scientific">Clathrospora elynae</name>
    <dbReference type="NCBI Taxonomy" id="706981"/>
    <lineage>
        <taxon>Eukaryota</taxon>
        <taxon>Fungi</taxon>
        <taxon>Dikarya</taxon>
        <taxon>Ascomycota</taxon>
        <taxon>Pezizomycotina</taxon>
        <taxon>Dothideomycetes</taxon>
        <taxon>Pleosporomycetidae</taxon>
        <taxon>Pleosporales</taxon>
        <taxon>Diademaceae</taxon>
        <taxon>Clathrospora</taxon>
    </lineage>
</organism>
<evidence type="ECO:0000256" key="1">
    <source>
        <dbReference type="ARBA" id="ARBA00005446"/>
    </source>
</evidence>